<dbReference type="InterPro" id="IPR001010">
    <property type="entry name" value="Thionin"/>
</dbReference>
<keyword evidence="4" id="KW-0800">Toxin</keyword>
<sequence length="120" mass="12807">MFMAQIQLGAAAVKICCPSVTSRYAFNICRIGGRSNKFCARISACKIVNEGNCPPDYPEDNLENSDDRVNEYCKLGCASSVCGAITSLQNFDKSEIVDGAVSQCTKTCSTLCTKGSTIAI</sequence>
<dbReference type="PANTHER" id="PTHR33920">
    <property type="entry name" value="THIONIN-2.1-RELATED"/>
    <property type="match status" value="1"/>
</dbReference>
<dbReference type="AlphaFoldDB" id="A0A087HJG4"/>
<evidence type="ECO:0000256" key="2">
    <source>
        <dbReference type="ARBA" id="ARBA00009872"/>
    </source>
</evidence>
<evidence type="ECO:0000256" key="5">
    <source>
        <dbReference type="ARBA" id="ARBA00022821"/>
    </source>
</evidence>
<dbReference type="OMA" id="CAKLSTC"/>
<evidence type="ECO:0000256" key="6">
    <source>
        <dbReference type="ARBA" id="ARBA00023157"/>
    </source>
</evidence>
<name>A0A087HJG4_ARAAL</name>
<keyword evidence="3" id="KW-0964">Secreted</keyword>
<comment type="subcellular location">
    <subcellularLocation>
        <location evidence="1">Secreted</location>
    </subcellularLocation>
</comment>
<dbReference type="SUPFAM" id="SSF57429">
    <property type="entry name" value="Crambin-like"/>
    <property type="match status" value="1"/>
</dbReference>
<dbReference type="GO" id="GO:0090729">
    <property type="term" value="F:toxin activity"/>
    <property type="evidence" value="ECO:0007669"/>
    <property type="project" value="UniProtKB-KW"/>
</dbReference>
<evidence type="ECO:0000256" key="4">
    <source>
        <dbReference type="ARBA" id="ARBA00022656"/>
    </source>
</evidence>
<reference evidence="8" key="1">
    <citation type="journal article" date="2015" name="Nat. Plants">
        <title>Genome expansion of Arabis alpina linked with retrotransposition and reduced symmetric DNA methylation.</title>
        <authorList>
            <person name="Willing E.M."/>
            <person name="Rawat V."/>
            <person name="Mandakova T."/>
            <person name="Maumus F."/>
            <person name="James G.V."/>
            <person name="Nordstroem K.J."/>
            <person name="Becker C."/>
            <person name="Warthmann N."/>
            <person name="Chica C."/>
            <person name="Szarzynska B."/>
            <person name="Zytnicki M."/>
            <person name="Albani M.C."/>
            <person name="Kiefer C."/>
            <person name="Bergonzi S."/>
            <person name="Castaings L."/>
            <person name="Mateos J.L."/>
            <person name="Berns M.C."/>
            <person name="Bujdoso N."/>
            <person name="Piofczyk T."/>
            <person name="de Lorenzo L."/>
            <person name="Barrero-Sicilia C."/>
            <person name="Mateos I."/>
            <person name="Piednoel M."/>
            <person name="Hagmann J."/>
            <person name="Chen-Min-Tao R."/>
            <person name="Iglesias-Fernandez R."/>
            <person name="Schuster S.C."/>
            <person name="Alonso-Blanco C."/>
            <person name="Roudier F."/>
            <person name="Carbonero P."/>
            <person name="Paz-Ares J."/>
            <person name="Davis S.J."/>
            <person name="Pecinka A."/>
            <person name="Quesneville H."/>
            <person name="Colot V."/>
            <person name="Lysak M.A."/>
            <person name="Weigel D."/>
            <person name="Coupland G."/>
            <person name="Schneeberger K."/>
        </authorList>
    </citation>
    <scope>NUCLEOTIDE SEQUENCE [LARGE SCALE GENOMIC DNA]</scope>
    <source>
        <strain evidence="8">cv. Pajares</strain>
    </source>
</reference>
<dbReference type="EMBL" id="CM002870">
    <property type="protein sequence ID" value="KFK42266.1"/>
    <property type="molecule type" value="Genomic_DNA"/>
</dbReference>
<dbReference type="GO" id="GO:0006952">
    <property type="term" value="P:defense response"/>
    <property type="evidence" value="ECO:0007669"/>
    <property type="project" value="UniProtKB-KW"/>
</dbReference>
<dbReference type="OrthoDB" id="653285at2759"/>
<gene>
    <name evidence="7" type="ordered locus">AALP_Aa2g233300</name>
</gene>
<keyword evidence="5" id="KW-0611">Plant defense</keyword>
<dbReference type="Pfam" id="PF00321">
    <property type="entry name" value="Thionin"/>
    <property type="match status" value="1"/>
</dbReference>
<dbReference type="PANTHER" id="PTHR33920:SF2">
    <property type="entry name" value="THIONIN-2.1-RELATED"/>
    <property type="match status" value="1"/>
</dbReference>
<organism evidence="7 8">
    <name type="scientific">Arabis alpina</name>
    <name type="common">Alpine rock-cress</name>
    <dbReference type="NCBI Taxonomy" id="50452"/>
    <lineage>
        <taxon>Eukaryota</taxon>
        <taxon>Viridiplantae</taxon>
        <taxon>Streptophyta</taxon>
        <taxon>Embryophyta</taxon>
        <taxon>Tracheophyta</taxon>
        <taxon>Spermatophyta</taxon>
        <taxon>Magnoliopsida</taxon>
        <taxon>eudicotyledons</taxon>
        <taxon>Gunneridae</taxon>
        <taxon>Pentapetalae</taxon>
        <taxon>rosids</taxon>
        <taxon>malvids</taxon>
        <taxon>Brassicales</taxon>
        <taxon>Brassicaceae</taxon>
        <taxon>Arabideae</taxon>
        <taxon>Arabis</taxon>
    </lineage>
</organism>
<proteinExistence type="inferred from homology"/>
<dbReference type="Gramene" id="KFK42266">
    <property type="protein sequence ID" value="KFK42266"/>
    <property type="gene ID" value="AALP_AA2G233300"/>
</dbReference>
<evidence type="ECO:0000256" key="3">
    <source>
        <dbReference type="ARBA" id="ARBA00022525"/>
    </source>
</evidence>
<comment type="similarity">
    <text evidence="2">Belongs to the plant thionin (TC 1.C.44) family.</text>
</comment>
<evidence type="ECO:0000256" key="1">
    <source>
        <dbReference type="ARBA" id="ARBA00004613"/>
    </source>
</evidence>
<keyword evidence="8" id="KW-1185">Reference proteome</keyword>
<dbReference type="GO" id="GO:0005576">
    <property type="term" value="C:extracellular region"/>
    <property type="evidence" value="ECO:0007669"/>
    <property type="project" value="UniProtKB-SubCell"/>
</dbReference>
<evidence type="ECO:0000313" key="8">
    <source>
        <dbReference type="Proteomes" id="UP000029120"/>
    </source>
</evidence>
<evidence type="ECO:0008006" key="9">
    <source>
        <dbReference type="Google" id="ProtNLM"/>
    </source>
</evidence>
<dbReference type="PRINTS" id="PR00287">
    <property type="entry name" value="THIONIN"/>
</dbReference>
<accession>A0A087HJG4</accession>
<dbReference type="Proteomes" id="UP000029120">
    <property type="component" value="Chromosome 2"/>
</dbReference>
<protein>
    <recommendedName>
        <fullName evidence="9">Acidic protein</fullName>
    </recommendedName>
</protein>
<dbReference type="FunFam" id="3.30.1350.10:FF:000001">
    <property type="entry name" value="Hellethionin-D"/>
    <property type="match status" value="1"/>
</dbReference>
<dbReference type="InterPro" id="IPR036391">
    <property type="entry name" value="Thionin-like_sf"/>
</dbReference>
<dbReference type="PROSITE" id="PS00271">
    <property type="entry name" value="THIONIN"/>
    <property type="match status" value="1"/>
</dbReference>
<dbReference type="Gene3D" id="3.30.1350.10">
    <property type="entry name" value="Thionin-like"/>
    <property type="match status" value="1"/>
</dbReference>
<evidence type="ECO:0000313" key="7">
    <source>
        <dbReference type="EMBL" id="KFK42266.1"/>
    </source>
</evidence>
<keyword evidence="6" id="KW-1015">Disulfide bond</keyword>